<keyword evidence="3" id="KW-1185">Reference proteome</keyword>
<feature type="transmembrane region" description="Helical" evidence="1">
    <location>
        <begin position="32"/>
        <end position="65"/>
    </location>
</feature>
<evidence type="ECO:0000313" key="3">
    <source>
        <dbReference type="Proteomes" id="UP001384579"/>
    </source>
</evidence>
<proteinExistence type="predicted"/>
<dbReference type="EMBL" id="JBBLXS010000009">
    <property type="protein sequence ID" value="MEK0183495.1"/>
    <property type="molecule type" value="Genomic_DNA"/>
</dbReference>
<gene>
    <name evidence="2" type="ORF">WMG39_01385</name>
</gene>
<name>A0ABU8YGL1_9CYAN</name>
<organism evidence="2 3">
    <name type="scientific">Microcoleus anatoxicus PTRS2</name>
    <dbReference type="NCBI Taxonomy" id="2705321"/>
    <lineage>
        <taxon>Bacteria</taxon>
        <taxon>Bacillati</taxon>
        <taxon>Cyanobacteriota</taxon>
        <taxon>Cyanophyceae</taxon>
        <taxon>Oscillatoriophycideae</taxon>
        <taxon>Oscillatoriales</taxon>
        <taxon>Microcoleaceae</taxon>
        <taxon>Microcoleus</taxon>
        <taxon>Microcoleus anatoxicus</taxon>
    </lineage>
</organism>
<accession>A0ABU8YGL1</accession>
<protein>
    <submittedName>
        <fullName evidence="2">Uncharacterized protein</fullName>
    </submittedName>
</protein>
<keyword evidence="1" id="KW-0812">Transmembrane</keyword>
<evidence type="ECO:0000313" key="2">
    <source>
        <dbReference type="EMBL" id="MEK0183495.1"/>
    </source>
</evidence>
<keyword evidence="1" id="KW-0472">Membrane</keyword>
<reference evidence="2 3" key="1">
    <citation type="journal article" date="2020" name="Harmful Algae">
        <title>Molecular and morphological characterization of a novel dihydroanatoxin-a producing Microcoleus species (cyanobacteria) from the Russian River, California, USA.</title>
        <authorList>
            <person name="Conklin K.Y."/>
            <person name="Stancheva R."/>
            <person name="Otten T.G."/>
            <person name="Fadness R."/>
            <person name="Boyer G.L."/>
            <person name="Read B."/>
            <person name="Zhang X."/>
            <person name="Sheath R.G."/>
        </authorList>
    </citation>
    <scope>NUCLEOTIDE SEQUENCE [LARGE SCALE GENOMIC DNA]</scope>
    <source>
        <strain evidence="2 3">PTRS2</strain>
    </source>
</reference>
<evidence type="ECO:0000256" key="1">
    <source>
        <dbReference type="SAM" id="Phobius"/>
    </source>
</evidence>
<dbReference type="RefSeq" id="WP_340519558.1">
    <property type="nucleotide sequence ID" value="NZ_JBBLXS010000009.1"/>
</dbReference>
<sequence length="80" mass="8790">MLVTCLIPLTLFLVAAVITTGTDRRTLDGIPAPIAAIIGMGCLIWFMAVCPWQIELGLVLVVLVWGKAYVQNMLNFQSRQ</sequence>
<keyword evidence="1" id="KW-1133">Transmembrane helix</keyword>
<dbReference type="Proteomes" id="UP001384579">
    <property type="component" value="Unassembled WGS sequence"/>
</dbReference>
<comment type="caution">
    <text evidence="2">The sequence shown here is derived from an EMBL/GenBank/DDBJ whole genome shotgun (WGS) entry which is preliminary data.</text>
</comment>